<evidence type="ECO:0000256" key="4">
    <source>
        <dbReference type="ARBA" id="ARBA00023125"/>
    </source>
</evidence>
<evidence type="ECO:0000313" key="10">
    <source>
        <dbReference type="EMBL" id="CRH05555.1"/>
    </source>
</evidence>
<dbReference type="GO" id="GO:0000156">
    <property type="term" value="F:phosphorelay response regulator activity"/>
    <property type="evidence" value="ECO:0007669"/>
    <property type="project" value="TreeGrafter"/>
</dbReference>
<evidence type="ECO:0000256" key="5">
    <source>
        <dbReference type="ARBA" id="ARBA00023163"/>
    </source>
</evidence>
<dbReference type="GO" id="GO:0032993">
    <property type="term" value="C:protein-DNA complex"/>
    <property type="evidence" value="ECO:0007669"/>
    <property type="project" value="TreeGrafter"/>
</dbReference>
<keyword evidence="3" id="KW-0805">Transcription regulation</keyword>
<feature type="domain" description="Response regulatory" evidence="8">
    <location>
        <begin position="5"/>
        <end position="122"/>
    </location>
</feature>
<dbReference type="Gene3D" id="3.40.50.2300">
    <property type="match status" value="1"/>
</dbReference>
<dbReference type="Gene3D" id="1.10.10.10">
    <property type="entry name" value="Winged helix-like DNA-binding domain superfamily/Winged helix DNA-binding domain"/>
    <property type="match status" value="1"/>
</dbReference>
<dbReference type="InterPro" id="IPR039420">
    <property type="entry name" value="WalR-like"/>
</dbReference>
<evidence type="ECO:0000256" key="7">
    <source>
        <dbReference type="PROSITE-ProRule" id="PRU01091"/>
    </source>
</evidence>
<evidence type="ECO:0000256" key="2">
    <source>
        <dbReference type="ARBA" id="ARBA00023012"/>
    </source>
</evidence>
<dbReference type="PROSITE" id="PS51755">
    <property type="entry name" value="OMPR_PHOB"/>
    <property type="match status" value="1"/>
</dbReference>
<dbReference type="Pfam" id="PF00486">
    <property type="entry name" value="Trans_reg_C"/>
    <property type="match status" value="1"/>
</dbReference>
<name>A0A1S7LF34_MAGMO</name>
<keyword evidence="4 7" id="KW-0238">DNA-binding</keyword>
<feature type="DNA-binding region" description="OmpR/PhoB-type" evidence="7">
    <location>
        <begin position="136"/>
        <end position="232"/>
    </location>
</feature>
<dbReference type="PANTHER" id="PTHR48111:SF21">
    <property type="entry name" value="DNA-BINDING DUAL MASTER TRANSCRIPTIONAL REGULATOR RPAA"/>
    <property type="match status" value="1"/>
</dbReference>
<evidence type="ECO:0000256" key="6">
    <source>
        <dbReference type="PROSITE-ProRule" id="PRU00169"/>
    </source>
</evidence>
<keyword evidence="1 6" id="KW-0597">Phosphoprotein</keyword>
<feature type="domain" description="OmpR/PhoB-type" evidence="9">
    <location>
        <begin position="136"/>
        <end position="232"/>
    </location>
</feature>
<dbReference type="GO" id="GO:0005829">
    <property type="term" value="C:cytosol"/>
    <property type="evidence" value="ECO:0007669"/>
    <property type="project" value="TreeGrafter"/>
</dbReference>
<dbReference type="SMART" id="SM00862">
    <property type="entry name" value="Trans_reg_C"/>
    <property type="match status" value="1"/>
</dbReference>
<dbReference type="InterPro" id="IPR011006">
    <property type="entry name" value="CheY-like_superfamily"/>
</dbReference>
<protein>
    <submittedName>
        <fullName evidence="10">Phosphate regulon transcriptional regulatory protein phoB</fullName>
    </submittedName>
</protein>
<dbReference type="InterPro" id="IPR001867">
    <property type="entry name" value="OmpR/PhoB-type_DNA-bd"/>
</dbReference>
<evidence type="ECO:0000256" key="3">
    <source>
        <dbReference type="ARBA" id="ARBA00023015"/>
    </source>
</evidence>
<dbReference type="SUPFAM" id="SSF46894">
    <property type="entry name" value="C-terminal effector domain of the bipartite response regulators"/>
    <property type="match status" value="1"/>
</dbReference>
<reference evidence="10" key="1">
    <citation type="submission" date="2015-04" db="EMBL/GenBank/DDBJ databases">
        <authorList>
            <person name="Syromyatnikov M.Y."/>
            <person name="Popov V.N."/>
        </authorList>
    </citation>
    <scope>NUCLEOTIDE SEQUENCE</scope>
    <source>
        <strain evidence="10">MO-1</strain>
    </source>
</reference>
<dbReference type="Pfam" id="PF00072">
    <property type="entry name" value="Response_reg"/>
    <property type="match status" value="1"/>
</dbReference>
<dbReference type="EMBL" id="LO017727">
    <property type="protein sequence ID" value="CRH05555.1"/>
    <property type="molecule type" value="Genomic_DNA"/>
</dbReference>
<dbReference type="InterPro" id="IPR001789">
    <property type="entry name" value="Sig_transdc_resp-reg_receiver"/>
</dbReference>
<dbReference type="Gene3D" id="6.10.250.690">
    <property type="match status" value="1"/>
</dbReference>
<gene>
    <name evidence="10" type="primary">phoB</name>
    <name evidence="10" type="ORF">MAGMO_1365</name>
</gene>
<dbReference type="CDD" id="cd00383">
    <property type="entry name" value="trans_reg_C"/>
    <property type="match status" value="1"/>
</dbReference>
<proteinExistence type="predicted"/>
<dbReference type="SUPFAM" id="SSF52172">
    <property type="entry name" value="CheY-like"/>
    <property type="match status" value="1"/>
</dbReference>
<organism evidence="10">
    <name type="scientific">Magnetococcus massalia (strain MO-1)</name>
    <dbReference type="NCBI Taxonomy" id="451514"/>
    <lineage>
        <taxon>Bacteria</taxon>
        <taxon>Pseudomonadati</taxon>
        <taxon>Pseudomonadota</taxon>
        <taxon>Magnetococcia</taxon>
        <taxon>Magnetococcales</taxon>
        <taxon>Magnetococcaceae</taxon>
        <taxon>Magnetococcus</taxon>
    </lineage>
</organism>
<dbReference type="GO" id="GO:0006355">
    <property type="term" value="P:regulation of DNA-templated transcription"/>
    <property type="evidence" value="ECO:0007669"/>
    <property type="project" value="InterPro"/>
</dbReference>
<sequence>MAGERILIVEDETDLLRTLDYNFKQASYETLVTTNGREALRLVAQTPSPDLVVLDLMLPGISGYEVCKSIRNQEKTRHIPILMLTARGEVVDQEMGFDVGADDYLTKPFSMRELMLRVKAVLRRTNNLPAGVVEGFDEISFGPLQVDQNAHQVWVNGEEIQLTFMEFKLLVAFLENRGRLLTRDLLLDQVWGLSAAVQTRTIDTHVKRLRQKLGDAGHYIETLRGAGYRFIKDAD</sequence>
<dbReference type="PROSITE" id="PS50110">
    <property type="entry name" value="RESPONSE_REGULATORY"/>
    <property type="match status" value="1"/>
</dbReference>
<evidence type="ECO:0000259" key="9">
    <source>
        <dbReference type="PROSITE" id="PS51755"/>
    </source>
</evidence>
<dbReference type="AlphaFoldDB" id="A0A1S7LF34"/>
<evidence type="ECO:0000256" key="1">
    <source>
        <dbReference type="ARBA" id="ARBA00022553"/>
    </source>
</evidence>
<feature type="modified residue" description="4-aspartylphosphate" evidence="6">
    <location>
        <position position="55"/>
    </location>
</feature>
<dbReference type="PANTHER" id="PTHR48111">
    <property type="entry name" value="REGULATOR OF RPOS"/>
    <property type="match status" value="1"/>
</dbReference>
<evidence type="ECO:0000259" key="8">
    <source>
        <dbReference type="PROSITE" id="PS50110"/>
    </source>
</evidence>
<dbReference type="GO" id="GO:0000976">
    <property type="term" value="F:transcription cis-regulatory region binding"/>
    <property type="evidence" value="ECO:0007669"/>
    <property type="project" value="TreeGrafter"/>
</dbReference>
<dbReference type="SMART" id="SM00448">
    <property type="entry name" value="REC"/>
    <property type="match status" value="1"/>
</dbReference>
<keyword evidence="2" id="KW-0902">Two-component regulatory system</keyword>
<keyword evidence="5" id="KW-0804">Transcription</keyword>
<dbReference type="InterPro" id="IPR016032">
    <property type="entry name" value="Sig_transdc_resp-reg_C-effctor"/>
</dbReference>
<accession>A0A1S7LF34</accession>
<dbReference type="FunFam" id="3.40.50.2300:FF:000001">
    <property type="entry name" value="DNA-binding response regulator PhoB"/>
    <property type="match status" value="1"/>
</dbReference>
<dbReference type="InterPro" id="IPR036388">
    <property type="entry name" value="WH-like_DNA-bd_sf"/>
</dbReference>